<protein>
    <submittedName>
        <fullName evidence="1">Ester cyclase</fullName>
    </submittedName>
</protein>
<reference evidence="1 2" key="1">
    <citation type="submission" date="2014-07" db="EMBL/GenBank/DDBJ databases">
        <title>Draft genome sequence of Thalassospira tepidiphila 1-1B.</title>
        <authorList>
            <person name="Lai Q."/>
            <person name="Shao Z."/>
        </authorList>
    </citation>
    <scope>NUCLEOTIDE SEQUENCE [LARGE SCALE GENOMIC DNA]</scope>
    <source>
        <strain evidence="1 2">MCCC 1A03514</strain>
    </source>
</reference>
<evidence type="ECO:0000313" key="1">
    <source>
        <dbReference type="EMBL" id="OAZ08789.1"/>
    </source>
</evidence>
<comment type="caution">
    <text evidence="1">The sequence shown here is derived from an EMBL/GenBank/DDBJ whole genome shotgun (WGS) entry which is preliminary data.</text>
</comment>
<organism evidence="1 2">
    <name type="scientific">Thalassospira tepidiphila MCCC 1A03514</name>
    <dbReference type="NCBI Taxonomy" id="1177930"/>
    <lineage>
        <taxon>Bacteria</taxon>
        <taxon>Pseudomonadati</taxon>
        <taxon>Pseudomonadota</taxon>
        <taxon>Alphaproteobacteria</taxon>
        <taxon>Rhodospirillales</taxon>
        <taxon>Thalassospiraceae</taxon>
        <taxon>Thalassospira</taxon>
    </lineage>
</organism>
<dbReference type="SUPFAM" id="SSF54427">
    <property type="entry name" value="NTF2-like"/>
    <property type="match status" value="1"/>
</dbReference>
<dbReference type="AlphaFoldDB" id="A0A853KY22"/>
<accession>A0A853KY22</accession>
<dbReference type="EMBL" id="JPVZ01000007">
    <property type="protein sequence ID" value="OAZ08789.1"/>
    <property type="molecule type" value="Genomic_DNA"/>
</dbReference>
<proteinExistence type="predicted"/>
<dbReference type="PANTHER" id="PTHR38436">
    <property type="entry name" value="POLYKETIDE CYCLASE SNOAL-LIKE DOMAIN"/>
    <property type="match status" value="1"/>
</dbReference>
<dbReference type="Pfam" id="PF07366">
    <property type="entry name" value="SnoaL"/>
    <property type="match status" value="1"/>
</dbReference>
<sequence>MTDQLNTPVISGVSAPDRKAVEALYRAFTEGVDFLDEAVTSDWQDIPLAPGQEPGRDGMKPLITAFQAAFSDLNIIIHEMIGGPGRVAVRAEITGTHSGEWFGIAASGREFRMPIHEFHYVENGKVTHTWHLEDWFGWLHQVGALPAADQGDAR</sequence>
<name>A0A853KY22_9PROT</name>
<dbReference type="Proteomes" id="UP000094009">
    <property type="component" value="Unassembled WGS sequence"/>
</dbReference>
<dbReference type="InterPro" id="IPR032710">
    <property type="entry name" value="NTF2-like_dom_sf"/>
</dbReference>
<dbReference type="GO" id="GO:0030638">
    <property type="term" value="P:polyketide metabolic process"/>
    <property type="evidence" value="ECO:0007669"/>
    <property type="project" value="InterPro"/>
</dbReference>
<dbReference type="Gene3D" id="3.10.450.50">
    <property type="match status" value="1"/>
</dbReference>
<dbReference type="RefSeq" id="WP_064781769.1">
    <property type="nucleotide sequence ID" value="NZ_JPVZ01000007.1"/>
</dbReference>
<dbReference type="PANTHER" id="PTHR38436:SF1">
    <property type="entry name" value="ESTER CYCLASE"/>
    <property type="match status" value="1"/>
</dbReference>
<dbReference type="InterPro" id="IPR009959">
    <property type="entry name" value="Cyclase_SnoaL-like"/>
</dbReference>
<evidence type="ECO:0000313" key="2">
    <source>
        <dbReference type="Proteomes" id="UP000094009"/>
    </source>
</evidence>
<gene>
    <name evidence="1" type="ORF">TH4_15580</name>
</gene>